<organism evidence="2 3">
    <name type="scientific">Micromonospora andamanensis</name>
    <dbReference type="NCBI Taxonomy" id="1287068"/>
    <lineage>
        <taxon>Bacteria</taxon>
        <taxon>Bacillati</taxon>
        <taxon>Actinomycetota</taxon>
        <taxon>Actinomycetes</taxon>
        <taxon>Micromonosporales</taxon>
        <taxon>Micromonosporaceae</taxon>
        <taxon>Micromonospora</taxon>
    </lineage>
</organism>
<evidence type="ECO:0000256" key="1">
    <source>
        <dbReference type="SAM" id="MobiDB-lite"/>
    </source>
</evidence>
<reference evidence="2 3" key="1">
    <citation type="submission" date="2021-01" db="EMBL/GenBank/DDBJ databases">
        <title>Whole genome shotgun sequence of Verrucosispora andamanensis NBRC 109075.</title>
        <authorList>
            <person name="Komaki H."/>
            <person name="Tamura T."/>
        </authorList>
    </citation>
    <scope>NUCLEOTIDE SEQUENCE [LARGE SCALE GENOMIC DNA]</scope>
    <source>
        <strain evidence="2 3">NBRC 109075</strain>
    </source>
</reference>
<evidence type="ECO:0000313" key="2">
    <source>
        <dbReference type="EMBL" id="GIJ13277.1"/>
    </source>
</evidence>
<dbReference type="EMBL" id="BOOZ01000095">
    <property type="protein sequence ID" value="GIJ13277.1"/>
    <property type="molecule type" value="Genomic_DNA"/>
</dbReference>
<feature type="region of interest" description="Disordered" evidence="1">
    <location>
        <begin position="278"/>
        <end position="306"/>
    </location>
</feature>
<sequence>MPKRRPMRGDDPYVKERAIMSTTSTQWPRSPLDAAEVAFTALTCEPEPLSLDLDQLGPDVGLPAGVMTVLAVRDWLLAHRRSFEARDAVWVEVIRRARLNGPQWVIGAVGMALPALRRYTRQLCHGYQGDPDDIEAEVLSGFLAALRDHVDLARPAPYAGLCRAGWRAGFKLRQQAAETTPVEDVEHVIGPRTPQIPYGHPDVLISRAVRLGILDADDEQSYIDVRLGRRAIEPIAYLRGLSTDALRMRLGRIDTRIAEALASGLLTGTASPQAAEALTAQAERRSNLRVARRRPAPQDTSRLAAA</sequence>
<evidence type="ECO:0008006" key="4">
    <source>
        <dbReference type="Google" id="ProtNLM"/>
    </source>
</evidence>
<protein>
    <recommendedName>
        <fullName evidence="4">Sigma-70 family RNA polymerase sigma factor</fullName>
    </recommendedName>
</protein>
<keyword evidence="3" id="KW-1185">Reference proteome</keyword>
<proteinExistence type="predicted"/>
<dbReference type="Proteomes" id="UP000647017">
    <property type="component" value="Unassembled WGS sequence"/>
</dbReference>
<accession>A0ABQ4I5U3</accession>
<gene>
    <name evidence="2" type="ORF">Van01_64910</name>
</gene>
<comment type="caution">
    <text evidence="2">The sequence shown here is derived from an EMBL/GenBank/DDBJ whole genome shotgun (WGS) entry which is preliminary data.</text>
</comment>
<evidence type="ECO:0000313" key="3">
    <source>
        <dbReference type="Proteomes" id="UP000647017"/>
    </source>
</evidence>
<name>A0ABQ4I5U3_9ACTN</name>